<gene>
    <name evidence="1" type="ORF">SAMN02787073_3294</name>
</gene>
<sequence length="54" mass="6045">MKKSENQGGITHAGKMNERTKALEVLEKAKQTQGKITFLRQGAGRNFKPKNEES</sequence>
<organism evidence="1 2">
    <name type="scientific">Chryseobacterium vrystaatense</name>
    <dbReference type="NCBI Taxonomy" id="307480"/>
    <lineage>
        <taxon>Bacteria</taxon>
        <taxon>Pseudomonadati</taxon>
        <taxon>Bacteroidota</taxon>
        <taxon>Flavobacteriia</taxon>
        <taxon>Flavobacteriales</taxon>
        <taxon>Weeksellaceae</taxon>
        <taxon>Chryseobacterium group</taxon>
        <taxon>Chryseobacterium</taxon>
    </lineage>
</organism>
<dbReference type="EMBL" id="FQVE01000004">
    <property type="protein sequence ID" value="SHG00857.1"/>
    <property type="molecule type" value="Genomic_DNA"/>
</dbReference>
<dbReference type="AlphaFoldDB" id="A0A1M5GAS4"/>
<dbReference type="RefSeq" id="WP_165571994.1">
    <property type="nucleotide sequence ID" value="NZ_JPRI01000007.1"/>
</dbReference>
<proteinExistence type="predicted"/>
<reference evidence="2" key="1">
    <citation type="submission" date="2016-11" db="EMBL/GenBank/DDBJ databases">
        <authorList>
            <person name="Varghese N."/>
            <person name="Submissions S."/>
        </authorList>
    </citation>
    <scope>NUCLEOTIDE SEQUENCE [LARGE SCALE GENOMIC DNA]</scope>
    <source>
        <strain evidence="2">YR203</strain>
    </source>
</reference>
<evidence type="ECO:0000313" key="2">
    <source>
        <dbReference type="Proteomes" id="UP000184108"/>
    </source>
</evidence>
<accession>A0A1M5GAS4</accession>
<name>A0A1M5GAS4_9FLAO</name>
<protein>
    <submittedName>
        <fullName evidence="1">Uncharacterized protein</fullName>
    </submittedName>
</protein>
<evidence type="ECO:0000313" key="1">
    <source>
        <dbReference type="EMBL" id="SHG00857.1"/>
    </source>
</evidence>
<dbReference type="Proteomes" id="UP000184108">
    <property type="component" value="Unassembled WGS sequence"/>
</dbReference>